<dbReference type="InterPro" id="IPR012340">
    <property type="entry name" value="NA-bd_OB-fold"/>
</dbReference>
<keyword evidence="3" id="KW-0238">DNA-binding</keyword>
<dbReference type="GO" id="GO:0006289">
    <property type="term" value="P:nucleotide-excision repair"/>
    <property type="evidence" value="ECO:0007669"/>
    <property type="project" value="TreeGrafter"/>
</dbReference>
<protein>
    <submittedName>
        <fullName evidence="6">11523_t:CDS:1</fullName>
    </submittedName>
</protein>
<dbReference type="GO" id="GO:0005662">
    <property type="term" value="C:DNA replication factor A complex"/>
    <property type="evidence" value="ECO:0007669"/>
    <property type="project" value="TreeGrafter"/>
</dbReference>
<gene>
    <name evidence="6" type="ORF">AMORRO_LOCUS9595</name>
</gene>
<evidence type="ECO:0000256" key="3">
    <source>
        <dbReference type="ARBA" id="ARBA00023125"/>
    </source>
</evidence>
<dbReference type="InterPro" id="IPR036388">
    <property type="entry name" value="WH-like_DNA-bd_sf"/>
</dbReference>
<keyword evidence="7" id="KW-1185">Reference proteome</keyword>
<reference evidence="6" key="1">
    <citation type="submission" date="2021-06" db="EMBL/GenBank/DDBJ databases">
        <authorList>
            <person name="Kallberg Y."/>
            <person name="Tangrot J."/>
            <person name="Rosling A."/>
        </authorList>
    </citation>
    <scope>NUCLEOTIDE SEQUENCE</scope>
    <source>
        <strain evidence="6">CL551</strain>
    </source>
</reference>
<evidence type="ECO:0000256" key="4">
    <source>
        <dbReference type="ARBA" id="ARBA00023242"/>
    </source>
</evidence>
<dbReference type="PANTHER" id="PTHR13989">
    <property type="entry name" value="REPLICATION PROTEIN A-RELATED"/>
    <property type="match status" value="1"/>
</dbReference>
<evidence type="ECO:0000313" key="6">
    <source>
        <dbReference type="EMBL" id="CAG8642793.1"/>
    </source>
</evidence>
<dbReference type="OrthoDB" id="25571at2759"/>
<dbReference type="Pfam" id="PF08784">
    <property type="entry name" value="RPA_C"/>
    <property type="match status" value="1"/>
</dbReference>
<comment type="caution">
    <text evidence="6">The sequence shown here is derived from an EMBL/GenBank/DDBJ whole genome shotgun (WGS) entry which is preliminary data.</text>
</comment>
<evidence type="ECO:0000256" key="2">
    <source>
        <dbReference type="ARBA" id="ARBA00007815"/>
    </source>
</evidence>
<dbReference type="EMBL" id="CAJVPV010009567">
    <property type="protein sequence ID" value="CAG8642793.1"/>
    <property type="molecule type" value="Genomic_DNA"/>
</dbReference>
<dbReference type="GO" id="GO:0000781">
    <property type="term" value="C:chromosome, telomeric region"/>
    <property type="evidence" value="ECO:0007669"/>
    <property type="project" value="TreeGrafter"/>
</dbReference>
<evidence type="ECO:0000256" key="1">
    <source>
        <dbReference type="ARBA" id="ARBA00004123"/>
    </source>
</evidence>
<keyword evidence="4" id="KW-0539">Nucleus</keyword>
<dbReference type="GO" id="GO:0035861">
    <property type="term" value="C:site of double-strand break"/>
    <property type="evidence" value="ECO:0007669"/>
    <property type="project" value="TreeGrafter"/>
</dbReference>
<dbReference type="InterPro" id="IPR014892">
    <property type="entry name" value="RPA_C"/>
</dbReference>
<dbReference type="AlphaFoldDB" id="A0A9N9GY37"/>
<organism evidence="6 7">
    <name type="scientific">Acaulospora morrowiae</name>
    <dbReference type="NCBI Taxonomy" id="94023"/>
    <lineage>
        <taxon>Eukaryota</taxon>
        <taxon>Fungi</taxon>
        <taxon>Fungi incertae sedis</taxon>
        <taxon>Mucoromycota</taxon>
        <taxon>Glomeromycotina</taxon>
        <taxon>Glomeromycetes</taxon>
        <taxon>Diversisporales</taxon>
        <taxon>Acaulosporaceae</taxon>
        <taxon>Acaulospora</taxon>
    </lineage>
</organism>
<comment type="similarity">
    <text evidence="2">Belongs to the replication factor A protein 2 family.</text>
</comment>
<dbReference type="GO" id="GO:0003697">
    <property type="term" value="F:single-stranded DNA binding"/>
    <property type="evidence" value="ECO:0007669"/>
    <property type="project" value="TreeGrafter"/>
</dbReference>
<dbReference type="SUPFAM" id="SSF50249">
    <property type="entry name" value="Nucleic acid-binding proteins"/>
    <property type="match status" value="1"/>
</dbReference>
<proteinExistence type="inferred from homology"/>
<accession>A0A9N9GY37</accession>
<feature type="domain" description="Replication protein A C-terminal" evidence="5">
    <location>
        <begin position="169"/>
        <end position="232"/>
    </location>
</feature>
<sequence>MPYYCTFHSTVNLRTSDYNSFNQSYPSSYENSTPNQNRVYTVRPVSIKHLLSSELRHPDGERILDGKPLEIVTFVARIQDIPQTTDSENIVVEDGSGSIQISYPKNTVTSKIEMNKYVRVSGKFNSPDDFVTYFIQPVTDHNEISFHLTEVVHTHLSLTKGKNNRDLASQRTRNISEDILDLISRNSKEDIGMCVDDICKMWAFQHNSDYNIRKIINDLVDEGLLFHTADDNHVQVTGPWSHNLDLRSHYPNFL</sequence>
<name>A0A9N9GY37_9GLOM</name>
<dbReference type="GO" id="GO:0000724">
    <property type="term" value="P:double-strand break repair via homologous recombination"/>
    <property type="evidence" value="ECO:0007669"/>
    <property type="project" value="TreeGrafter"/>
</dbReference>
<dbReference type="Proteomes" id="UP000789342">
    <property type="component" value="Unassembled WGS sequence"/>
</dbReference>
<evidence type="ECO:0000313" key="7">
    <source>
        <dbReference type="Proteomes" id="UP000789342"/>
    </source>
</evidence>
<dbReference type="Gene3D" id="1.10.10.10">
    <property type="entry name" value="Winged helix-like DNA-binding domain superfamily/Winged helix DNA-binding domain"/>
    <property type="match status" value="1"/>
</dbReference>
<dbReference type="Gene3D" id="2.40.50.140">
    <property type="entry name" value="Nucleic acid-binding proteins"/>
    <property type="match status" value="1"/>
</dbReference>
<dbReference type="PANTHER" id="PTHR13989:SF16">
    <property type="entry name" value="REPLICATION PROTEIN A2"/>
    <property type="match status" value="1"/>
</dbReference>
<dbReference type="InterPro" id="IPR040260">
    <property type="entry name" value="RFA2-like"/>
</dbReference>
<dbReference type="GO" id="GO:0006260">
    <property type="term" value="P:DNA replication"/>
    <property type="evidence" value="ECO:0007669"/>
    <property type="project" value="TreeGrafter"/>
</dbReference>
<comment type="subcellular location">
    <subcellularLocation>
        <location evidence="1">Nucleus</location>
    </subcellularLocation>
</comment>
<evidence type="ECO:0000259" key="5">
    <source>
        <dbReference type="Pfam" id="PF08784"/>
    </source>
</evidence>